<protein>
    <submittedName>
        <fullName evidence="1">Serum albumin-like protein</fullName>
    </submittedName>
</protein>
<comment type="caution">
    <text evidence="1">The sequence shown here is derived from an EMBL/GenBank/DDBJ whole genome shotgun (WGS) entry which is preliminary data.</text>
</comment>
<name>A0ACB7V618_DIOAL</name>
<sequence length="54" mass="6160">MICFKIDKLSLFLFFLTFRILCSQCCKHSDPTSCRARLAYAAVKLPGVESFIQV</sequence>
<evidence type="ECO:0000313" key="1">
    <source>
        <dbReference type="EMBL" id="KAH7668872.1"/>
    </source>
</evidence>
<proteinExistence type="predicted"/>
<organism evidence="1 2">
    <name type="scientific">Dioscorea alata</name>
    <name type="common">Purple yam</name>
    <dbReference type="NCBI Taxonomy" id="55571"/>
    <lineage>
        <taxon>Eukaryota</taxon>
        <taxon>Viridiplantae</taxon>
        <taxon>Streptophyta</taxon>
        <taxon>Embryophyta</taxon>
        <taxon>Tracheophyta</taxon>
        <taxon>Spermatophyta</taxon>
        <taxon>Magnoliopsida</taxon>
        <taxon>Liliopsida</taxon>
        <taxon>Dioscoreales</taxon>
        <taxon>Dioscoreaceae</taxon>
        <taxon>Dioscorea</taxon>
    </lineage>
</organism>
<dbReference type="EMBL" id="CM037021">
    <property type="protein sequence ID" value="KAH7668872.1"/>
    <property type="molecule type" value="Genomic_DNA"/>
</dbReference>
<keyword evidence="2" id="KW-1185">Reference proteome</keyword>
<reference evidence="2" key="1">
    <citation type="journal article" date="2022" name="Nat. Commun.">
        <title>Chromosome evolution and the genetic basis of agronomically important traits in greater yam.</title>
        <authorList>
            <person name="Bredeson J.V."/>
            <person name="Lyons J.B."/>
            <person name="Oniyinde I.O."/>
            <person name="Okereke N.R."/>
            <person name="Kolade O."/>
            <person name="Nnabue I."/>
            <person name="Nwadili C.O."/>
            <person name="Hribova E."/>
            <person name="Parker M."/>
            <person name="Nwogha J."/>
            <person name="Shu S."/>
            <person name="Carlson J."/>
            <person name="Kariba R."/>
            <person name="Muthemba S."/>
            <person name="Knop K."/>
            <person name="Barton G.J."/>
            <person name="Sherwood A.V."/>
            <person name="Lopez-Montes A."/>
            <person name="Asiedu R."/>
            <person name="Jamnadass R."/>
            <person name="Muchugi A."/>
            <person name="Goodstein D."/>
            <person name="Egesi C.N."/>
            <person name="Featherston J."/>
            <person name="Asfaw A."/>
            <person name="Simpson G.G."/>
            <person name="Dolezel J."/>
            <person name="Hendre P.S."/>
            <person name="Van Deynze A."/>
            <person name="Kumar P.L."/>
            <person name="Obidiegwu J.E."/>
            <person name="Bhattacharjee R."/>
            <person name="Rokhsar D.S."/>
        </authorList>
    </citation>
    <scope>NUCLEOTIDE SEQUENCE [LARGE SCALE GENOMIC DNA]</scope>
    <source>
        <strain evidence="2">cv. TDa95/00328</strain>
    </source>
</reference>
<evidence type="ECO:0000313" key="2">
    <source>
        <dbReference type="Proteomes" id="UP000827976"/>
    </source>
</evidence>
<accession>A0ACB7V618</accession>
<gene>
    <name evidence="1" type="ORF">IHE45_11G039400</name>
</gene>
<dbReference type="Proteomes" id="UP000827976">
    <property type="component" value="Chromosome 11"/>
</dbReference>